<name>Q2CB76_OCEGH</name>
<comment type="caution">
    <text evidence="3">The sequence shown here is derived from an EMBL/GenBank/DDBJ whole genome shotgun (WGS) entry which is preliminary data.</text>
</comment>
<gene>
    <name evidence="3" type="ORF">OG2516_16781</name>
</gene>
<feature type="coiled-coil region" evidence="1">
    <location>
        <begin position="206"/>
        <end position="233"/>
    </location>
</feature>
<evidence type="ECO:0000313" key="3">
    <source>
        <dbReference type="EMBL" id="EAR49909.1"/>
    </source>
</evidence>
<dbReference type="eggNOG" id="COG0845">
    <property type="taxonomic scope" value="Bacteria"/>
</dbReference>
<dbReference type="HOGENOM" id="CLU_579777_0_0_5"/>
<accession>Q2CB76</accession>
<evidence type="ECO:0000313" key="4">
    <source>
        <dbReference type="Proteomes" id="UP000003635"/>
    </source>
</evidence>
<dbReference type="AlphaFoldDB" id="Q2CB76"/>
<evidence type="ECO:0000259" key="2">
    <source>
        <dbReference type="Pfam" id="PF25917"/>
    </source>
</evidence>
<dbReference type="RefSeq" id="WP_007256938.1">
    <property type="nucleotide sequence ID" value="NZ_CH724109.1"/>
</dbReference>
<feature type="coiled-coil region" evidence="1">
    <location>
        <begin position="119"/>
        <end position="153"/>
    </location>
</feature>
<evidence type="ECO:0000256" key="1">
    <source>
        <dbReference type="SAM" id="Coils"/>
    </source>
</evidence>
<dbReference type="Gene3D" id="1.10.287.470">
    <property type="entry name" value="Helix hairpin bin"/>
    <property type="match status" value="1"/>
</dbReference>
<protein>
    <submittedName>
        <fullName evidence="3">Efflux transporter, RND family, MFP subunit</fullName>
    </submittedName>
</protein>
<dbReference type="PANTHER" id="PTHR30469">
    <property type="entry name" value="MULTIDRUG RESISTANCE PROTEIN MDTA"/>
    <property type="match status" value="1"/>
</dbReference>
<dbReference type="Gene3D" id="2.40.50.100">
    <property type="match status" value="1"/>
</dbReference>
<feature type="domain" description="Multidrug resistance protein MdtA-like barrel-sandwich hybrid" evidence="2">
    <location>
        <begin position="76"/>
        <end position="257"/>
    </location>
</feature>
<sequence length="494" mass="52794">MRFLRRSLVGIFLLSLTFALLVLAGRTVVDAVEARLSAEPRAFPQRERVLAVNVLPYETEAVTPRLEVFGELRSQRTLDLRASVGGTIVAMAEEFAEGGHVAAGELLLRIDPVEAEAALARAEADRQDAQAELRDARRALVLAEDELAAAEQQATLREQALARQQDLSTRGVGTAAAVEEAELAVSSARGAVLTNRQGVAQAEARIDLAETTLARTEIGVEEAERRLADTELTAPFDGTLAGVAVLEGGRVTENELVAQLVDPERLEVSFRVSTAQYARLLDAEGRLRGAPVTVSLDVAGVDLTTTGTISRESASVAEGQSGRLLFARLDDAPGFRPGDFVTVSIEEPLLRDVARLPSTALGSDGALLVVGEGERLELVAVELLRRQGDDVLVRGDDLAGALVVSQRSPLLGAGIRVDPIQPGATDVPDEEVARAAAAAPPPTVRLEPDRRARLVAFVTESRMPDEAKTRLLSELEQEDVPTEIVDRLESRMGS</sequence>
<dbReference type="Pfam" id="PF25917">
    <property type="entry name" value="BSH_RND"/>
    <property type="match status" value="1"/>
</dbReference>
<dbReference type="Gene3D" id="2.40.30.170">
    <property type="match status" value="1"/>
</dbReference>
<dbReference type="STRING" id="314256.OG2516_16781"/>
<dbReference type="Proteomes" id="UP000003635">
    <property type="component" value="Unassembled WGS sequence"/>
</dbReference>
<dbReference type="PANTHER" id="PTHR30469:SF38">
    <property type="entry name" value="HLYD FAMILY SECRETION PROTEIN"/>
    <property type="match status" value="1"/>
</dbReference>
<proteinExistence type="predicted"/>
<reference evidence="3 4" key="1">
    <citation type="journal article" date="2010" name="J. Bacteriol.">
        <title>Genome sequences of Oceanicola granulosus HTCC2516(T) and Oceanicola batsensis HTCC2597(TDelta).</title>
        <authorList>
            <person name="Thrash J.C."/>
            <person name="Cho J.C."/>
            <person name="Vergin K.L."/>
            <person name="Giovannoni S.J."/>
        </authorList>
    </citation>
    <scope>NUCLEOTIDE SEQUENCE [LARGE SCALE GENOMIC DNA]</scope>
    <source>
        <strain evidence="4">ATCC BAA-861 / DSM 15982 / KCTC 12143 / HTCC2516</strain>
    </source>
</reference>
<dbReference type="InterPro" id="IPR058625">
    <property type="entry name" value="MdtA-like_BSH"/>
</dbReference>
<dbReference type="GO" id="GO:0015562">
    <property type="term" value="F:efflux transmembrane transporter activity"/>
    <property type="evidence" value="ECO:0007669"/>
    <property type="project" value="TreeGrafter"/>
</dbReference>
<dbReference type="SUPFAM" id="SSF111369">
    <property type="entry name" value="HlyD-like secretion proteins"/>
    <property type="match status" value="1"/>
</dbReference>
<dbReference type="EMBL" id="AAOT01000042">
    <property type="protein sequence ID" value="EAR49909.1"/>
    <property type="molecule type" value="Genomic_DNA"/>
</dbReference>
<dbReference type="OrthoDB" id="7626141at2"/>
<organism evidence="3 4">
    <name type="scientific">Oceanicola granulosus (strain ATCC BAA-861 / DSM 15982 / KCTC 12143 / HTCC2516)</name>
    <dbReference type="NCBI Taxonomy" id="314256"/>
    <lineage>
        <taxon>Bacteria</taxon>
        <taxon>Pseudomonadati</taxon>
        <taxon>Pseudomonadota</taxon>
        <taxon>Alphaproteobacteria</taxon>
        <taxon>Rhodobacterales</taxon>
        <taxon>Roseobacteraceae</taxon>
        <taxon>Oceanicola</taxon>
    </lineage>
</organism>
<dbReference type="GO" id="GO:1990281">
    <property type="term" value="C:efflux pump complex"/>
    <property type="evidence" value="ECO:0007669"/>
    <property type="project" value="TreeGrafter"/>
</dbReference>
<keyword evidence="1" id="KW-0175">Coiled coil</keyword>
<keyword evidence="4" id="KW-1185">Reference proteome</keyword>